<dbReference type="InterPro" id="IPR000315">
    <property type="entry name" value="Znf_B-box"/>
</dbReference>
<evidence type="ECO:0000256" key="5">
    <source>
        <dbReference type="SAM" id="Coils"/>
    </source>
</evidence>
<organism evidence="8 9">
    <name type="scientific">Branchiostoma lanceolatum</name>
    <name type="common">Common lancelet</name>
    <name type="synonym">Amphioxus lanceolatum</name>
    <dbReference type="NCBI Taxonomy" id="7740"/>
    <lineage>
        <taxon>Eukaryota</taxon>
        <taxon>Metazoa</taxon>
        <taxon>Chordata</taxon>
        <taxon>Cephalochordata</taxon>
        <taxon>Leptocardii</taxon>
        <taxon>Amphioxiformes</taxon>
        <taxon>Branchiostomatidae</taxon>
        <taxon>Branchiostoma</taxon>
    </lineage>
</organism>
<protein>
    <submittedName>
        <fullName evidence="8">TRIM2 protein</fullName>
    </submittedName>
</protein>
<dbReference type="GO" id="GO:0000209">
    <property type="term" value="P:protein polyubiquitination"/>
    <property type="evidence" value="ECO:0007669"/>
    <property type="project" value="TreeGrafter"/>
</dbReference>
<keyword evidence="3" id="KW-0862">Zinc</keyword>
<dbReference type="InterPro" id="IPR050952">
    <property type="entry name" value="TRIM-NHL_E3_ligases"/>
</dbReference>
<evidence type="ECO:0000259" key="7">
    <source>
        <dbReference type="PROSITE" id="PS50119"/>
    </source>
</evidence>
<feature type="region of interest" description="Disordered" evidence="6">
    <location>
        <begin position="1"/>
        <end position="75"/>
    </location>
</feature>
<gene>
    <name evidence="8" type="primary">TRIM2</name>
    <name evidence="8" type="ORF">BLAG_LOCUS658</name>
</gene>
<dbReference type="InterPro" id="IPR001258">
    <property type="entry name" value="NHL_repeat"/>
</dbReference>
<name>A0A8J9YMH6_BRALA</name>
<sequence>MLPELPRSDSRLQRSREQRRHSIASSSLFSENSGVRVLRCSPRSSRRSSEFSEESWREGNLGKSPRLHHSSTSVLVDGSERERSFTPVWVTIPRKGDTELNEPRIDIEKPGSTKRSECTAKAPDVILDECRQHSGEETKLWCAQCNVPVCCECLVEHHNAHFMCRLREKAQSVRRKVKNRLRKMETKIQGMKDVLAAVNELECSLKDQRDDTEKRVNSAAQKLIELVRKQQGELVAELDTAYMAKQGEVKSHREELEKSVEKLSQVHNKIQKDLGAKGDLDLVLEREQILEDVEKALQQADVAGQGSEKVLFNFDPKPIDEATVSLGRLIVQKGEHDSDKLPTILVTETVDNGTKSQVGSLQDDLIEESSPRSLSPVPPTDLQFGVKGYGEAELNSPWGVAVSDNGDIYVVENVNKRVQIFNVYGQYVRHFSTVVSWCPSNPVGVAIGSDDRVLVADGQSVKVFADDGTFLTSFGEGIFEDVWGVVVDSNNSRVIVTDIGKHCVTVHDASGALRTQFGSEGTGPAMLCNPYHVAVNAIGDILVSDSGNNCVKLYDSMGQFRLQFGQKGKGTGQFISPRGICADRDGQIIVADSNNKRIQMFDSVGEFSSVITTEPYGIQYPRALVLTPDDRLVVTDSDYCTVTVMGYMSEL</sequence>
<keyword evidence="5" id="KW-0175">Coiled coil</keyword>
<feature type="compositionally biased region" description="Basic and acidic residues" evidence="6">
    <location>
        <begin position="1"/>
        <end position="16"/>
    </location>
</feature>
<dbReference type="PANTHER" id="PTHR24104">
    <property type="entry name" value="E3 UBIQUITIN-PROTEIN LIGASE NHLRC1-RELATED"/>
    <property type="match status" value="1"/>
</dbReference>
<dbReference type="OrthoDB" id="342730at2759"/>
<accession>A0A8J9YMH6</accession>
<feature type="coiled-coil region" evidence="5">
    <location>
        <begin position="167"/>
        <end position="273"/>
    </location>
</feature>
<dbReference type="AlphaFoldDB" id="A0A8J9YMH6"/>
<evidence type="ECO:0000313" key="9">
    <source>
        <dbReference type="Proteomes" id="UP000838412"/>
    </source>
</evidence>
<keyword evidence="3" id="KW-0863">Zinc-finger</keyword>
<dbReference type="EMBL" id="OV696686">
    <property type="protein sequence ID" value="CAH1228440.1"/>
    <property type="molecule type" value="Genomic_DNA"/>
</dbReference>
<reference evidence="8" key="1">
    <citation type="submission" date="2022-01" db="EMBL/GenBank/DDBJ databases">
        <authorList>
            <person name="Braso-Vives M."/>
        </authorList>
    </citation>
    <scope>NUCLEOTIDE SEQUENCE</scope>
</reference>
<feature type="compositionally biased region" description="Basic and acidic residues" evidence="6">
    <location>
        <begin position="47"/>
        <end position="57"/>
    </location>
</feature>
<dbReference type="Proteomes" id="UP000838412">
    <property type="component" value="Chromosome 1"/>
</dbReference>
<evidence type="ECO:0000313" key="8">
    <source>
        <dbReference type="EMBL" id="CAH1228440.1"/>
    </source>
</evidence>
<dbReference type="SUPFAM" id="SSF101898">
    <property type="entry name" value="NHL repeat"/>
    <property type="match status" value="1"/>
</dbReference>
<keyword evidence="2" id="KW-0677">Repeat</keyword>
<dbReference type="PROSITE" id="PS50119">
    <property type="entry name" value="ZF_BBOX"/>
    <property type="match status" value="1"/>
</dbReference>
<keyword evidence="3" id="KW-0479">Metal-binding</keyword>
<dbReference type="InterPro" id="IPR011042">
    <property type="entry name" value="6-blade_b-propeller_TolB-like"/>
</dbReference>
<dbReference type="Gene3D" id="2.120.10.30">
    <property type="entry name" value="TolB, C-terminal domain"/>
    <property type="match status" value="2"/>
</dbReference>
<comment type="similarity">
    <text evidence="1">Belongs to the TRIM/RBCC family.</text>
</comment>
<feature type="repeat" description="NHL" evidence="4">
    <location>
        <begin position="383"/>
        <end position="424"/>
    </location>
</feature>
<feature type="repeat" description="NHL" evidence="4">
    <location>
        <begin position="563"/>
        <end position="604"/>
    </location>
</feature>
<dbReference type="SUPFAM" id="SSF57845">
    <property type="entry name" value="B-box zinc-binding domain"/>
    <property type="match status" value="1"/>
</dbReference>
<dbReference type="PANTHER" id="PTHR24104:SF47">
    <property type="entry name" value="E3 UBIQUITIN-PROTEIN LIGASE NHLRC1"/>
    <property type="match status" value="1"/>
</dbReference>
<dbReference type="PROSITE" id="PS51125">
    <property type="entry name" value="NHL"/>
    <property type="match status" value="4"/>
</dbReference>
<evidence type="ECO:0000256" key="2">
    <source>
        <dbReference type="ARBA" id="ARBA00022737"/>
    </source>
</evidence>
<feature type="compositionally biased region" description="Polar residues" evidence="6">
    <location>
        <begin position="23"/>
        <end position="33"/>
    </location>
</feature>
<evidence type="ECO:0000256" key="6">
    <source>
        <dbReference type="SAM" id="MobiDB-lite"/>
    </source>
</evidence>
<dbReference type="GO" id="GO:0061630">
    <property type="term" value="F:ubiquitin protein ligase activity"/>
    <property type="evidence" value="ECO:0007669"/>
    <property type="project" value="TreeGrafter"/>
</dbReference>
<evidence type="ECO:0000256" key="4">
    <source>
        <dbReference type="PROSITE-ProRule" id="PRU00504"/>
    </source>
</evidence>
<feature type="repeat" description="NHL" evidence="4">
    <location>
        <begin position="514"/>
        <end position="557"/>
    </location>
</feature>
<evidence type="ECO:0000256" key="3">
    <source>
        <dbReference type="PROSITE-ProRule" id="PRU00024"/>
    </source>
</evidence>
<dbReference type="GO" id="GO:0043161">
    <property type="term" value="P:proteasome-mediated ubiquitin-dependent protein catabolic process"/>
    <property type="evidence" value="ECO:0007669"/>
    <property type="project" value="TreeGrafter"/>
</dbReference>
<feature type="domain" description="B box-type" evidence="7">
    <location>
        <begin position="130"/>
        <end position="166"/>
    </location>
</feature>
<keyword evidence="9" id="KW-1185">Reference proteome</keyword>
<dbReference type="GO" id="GO:0008270">
    <property type="term" value="F:zinc ion binding"/>
    <property type="evidence" value="ECO:0007669"/>
    <property type="project" value="UniProtKB-KW"/>
</dbReference>
<proteinExistence type="inferred from homology"/>
<evidence type="ECO:0000256" key="1">
    <source>
        <dbReference type="ARBA" id="ARBA00008518"/>
    </source>
</evidence>
<feature type="repeat" description="NHL" evidence="4">
    <location>
        <begin position="468"/>
        <end position="510"/>
    </location>
</feature>
<dbReference type="Gene3D" id="3.30.160.60">
    <property type="entry name" value="Classic Zinc Finger"/>
    <property type="match status" value="1"/>
</dbReference>
<dbReference type="Pfam" id="PF01436">
    <property type="entry name" value="NHL"/>
    <property type="match status" value="2"/>
</dbReference>